<dbReference type="OMA" id="LITRERC"/>
<evidence type="ECO:0008006" key="3">
    <source>
        <dbReference type="Google" id="ProtNLM"/>
    </source>
</evidence>
<sequence>MDKMDILLNPNAKCVKRKFDQYMNCHKIAVLGLITRERCCNENGILYEKVEPCSDCSQGCPHLGVFDAFVEGSSPMKQQPLKKYSKCLLTTTKYISSTETSMKEKSTMKFSKALEPLLNGDFDNSDEKSLSLHSEDEDMELNQTQNNSLSNDNEIPRPVIPIGPRFQAYVPKWEGSPSVRCYNNDDLKWLGVQVWPMPTISENITKSIGEGRPHSCSCKKPGSVECVRLHISEARELLKLEIGATFSSWKFDEMGEEVSGSWTLEEHKKFESLYKLNTSSNAKKFWKFAMKHFPSKSLKCMLNYYYNVHIPRRLSMETRRSLHEVDSDDDDQDENFNKKDSLTGRSFLSLYPK</sequence>
<dbReference type="Proteomes" id="UP000000226">
    <property type="component" value="Chromosome 8"/>
</dbReference>
<dbReference type="PANTHER" id="PTHR46872:SF10">
    <property type="entry name" value="MYB-LIKE DOMAIN-CONTAINING PROTEIN"/>
    <property type="match status" value="1"/>
</dbReference>
<dbReference type="EMBL" id="CM002295">
    <property type="protein sequence ID" value="ESW12384.1"/>
    <property type="molecule type" value="Genomic_DNA"/>
</dbReference>
<name>V7B3I8_PHAVU</name>
<dbReference type="InterPro" id="IPR009057">
    <property type="entry name" value="Homeodomain-like_sf"/>
</dbReference>
<evidence type="ECO:0000313" key="2">
    <source>
        <dbReference type="Proteomes" id="UP000000226"/>
    </source>
</evidence>
<gene>
    <name evidence="1" type="ORF">PHAVU_008G107600g</name>
</gene>
<dbReference type="STRING" id="3885.V7B3I8"/>
<keyword evidence="2" id="KW-1185">Reference proteome</keyword>
<evidence type="ECO:0000313" key="1">
    <source>
        <dbReference type="EMBL" id="ESW12384.1"/>
    </source>
</evidence>
<accession>V7B3I8</accession>
<dbReference type="Gramene" id="ESW12384">
    <property type="protein sequence ID" value="ESW12384"/>
    <property type="gene ID" value="PHAVU_008G107600g"/>
</dbReference>
<organism evidence="1 2">
    <name type="scientific">Phaseolus vulgaris</name>
    <name type="common">Kidney bean</name>
    <name type="synonym">French bean</name>
    <dbReference type="NCBI Taxonomy" id="3885"/>
    <lineage>
        <taxon>Eukaryota</taxon>
        <taxon>Viridiplantae</taxon>
        <taxon>Streptophyta</taxon>
        <taxon>Embryophyta</taxon>
        <taxon>Tracheophyta</taxon>
        <taxon>Spermatophyta</taxon>
        <taxon>Magnoliopsida</taxon>
        <taxon>eudicotyledons</taxon>
        <taxon>Gunneridae</taxon>
        <taxon>Pentapetalae</taxon>
        <taxon>rosids</taxon>
        <taxon>fabids</taxon>
        <taxon>Fabales</taxon>
        <taxon>Fabaceae</taxon>
        <taxon>Papilionoideae</taxon>
        <taxon>50 kb inversion clade</taxon>
        <taxon>NPAAA clade</taxon>
        <taxon>indigoferoid/millettioid clade</taxon>
        <taxon>Phaseoleae</taxon>
        <taxon>Phaseolus</taxon>
    </lineage>
</organism>
<dbReference type="PANTHER" id="PTHR46872">
    <property type="entry name" value="DNA BINDING PROTEIN"/>
    <property type="match status" value="1"/>
</dbReference>
<dbReference type="OrthoDB" id="1938526at2759"/>
<protein>
    <recommendedName>
        <fullName evidence="3">ELM2 domain-containing protein</fullName>
    </recommendedName>
</protein>
<dbReference type="eggNOG" id="ENOG502RY62">
    <property type="taxonomic scope" value="Eukaryota"/>
</dbReference>
<dbReference type="AlphaFoldDB" id="V7B3I8"/>
<reference evidence="2" key="1">
    <citation type="journal article" date="2014" name="Nat. Genet.">
        <title>A reference genome for common bean and genome-wide analysis of dual domestications.</title>
        <authorList>
            <person name="Schmutz J."/>
            <person name="McClean P.E."/>
            <person name="Mamidi S."/>
            <person name="Wu G.A."/>
            <person name="Cannon S.B."/>
            <person name="Grimwood J."/>
            <person name="Jenkins J."/>
            <person name="Shu S."/>
            <person name="Song Q."/>
            <person name="Chavarro C."/>
            <person name="Torres-Torres M."/>
            <person name="Geffroy V."/>
            <person name="Moghaddam S.M."/>
            <person name="Gao D."/>
            <person name="Abernathy B."/>
            <person name="Barry K."/>
            <person name="Blair M."/>
            <person name="Brick M.A."/>
            <person name="Chovatia M."/>
            <person name="Gepts P."/>
            <person name="Goodstein D.M."/>
            <person name="Gonzales M."/>
            <person name="Hellsten U."/>
            <person name="Hyten D.L."/>
            <person name="Jia G."/>
            <person name="Kelly J.D."/>
            <person name="Kudrna D."/>
            <person name="Lee R."/>
            <person name="Richard M.M."/>
            <person name="Miklas P.N."/>
            <person name="Osorno J.M."/>
            <person name="Rodrigues J."/>
            <person name="Thareau V."/>
            <person name="Urrea C.A."/>
            <person name="Wang M."/>
            <person name="Yu Y."/>
            <person name="Zhang M."/>
            <person name="Wing R.A."/>
            <person name="Cregan P.B."/>
            <person name="Rokhsar D.S."/>
            <person name="Jackson S.A."/>
        </authorList>
    </citation>
    <scope>NUCLEOTIDE SEQUENCE [LARGE SCALE GENOMIC DNA]</scope>
    <source>
        <strain evidence="2">cv. G19833</strain>
    </source>
</reference>
<dbReference type="SUPFAM" id="SSF46689">
    <property type="entry name" value="Homeodomain-like"/>
    <property type="match status" value="1"/>
</dbReference>
<proteinExistence type="predicted"/>